<dbReference type="Proteomes" id="UP000576082">
    <property type="component" value="Unassembled WGS sequence"/>
</dbReference>
<dbReference type="Gene3D" id="2.60.120.10">
    <property type="entry name" value="Jelly Rolls"/>
    <property type="match status" value="1"/>
</dbReference>
<dbReference type="PROSITE" id="PS50042">
    <property type="entry name" value="CNMP_BINDING_3"/>
    <property type="match status" value="1"/>
</dbReference>
<dbReference type="AlphaFoldDB" id="A0A7X9S1W9"/>
<proteinExistence type="predicted"/>
<dbReference type="InterPro" id="IPR018490">
    <property type="entry name" value="cNMP-bd_dom_sf"/>
</dbReference>
<keyword evidence="3" id="KW-1185">Reference proteome</keyword>
<dbReference type="InterPro" id="IPR000595">
    <property type="entry name" value="cNMP-bd_dom"/>
</dbReference>
<sequence>MLKNFILSTTTFSEQEVEEFTEKLQPAVLKKNEYFINEGEVCNKVGFVTKGIIRNYYLSSKGEEVTYCLTFPNNFINAFSSYVSGLPTRESIHAITDVELFIFNKSDFDALIEKDIRWRTFYTHLTEKAYIKLERYIFMLNMESAEKRYEDLVNNYPDFIKHIPLKYLSSYLGITQRHLSRIRKNIF</sequence>
<reference evidence="2 3" key="1">
    <citation type="submission" date="2020-04" db="EMBL/GenBank/DDBJ databases">
        <title>Flammeovirga sp. SR4, a novel species isolated from seawater.</title>
        <authorList>
            <person name="Wang X."/>
        </authorList>
    </citation>
    <scope>NUCLEOTIDE SEQUENCE [LARGE SCALE GENOMIC DNA]</scope>
    <source>
        <strain evidence="2 3">ATCC 23126</strain>
    </source>
</reference>
<name>A0A7X9S1W9_9BACT</name>
<evidence type="ECO:0000313" key="3">
    <source>
        <dbReference type="Proteomes" id="UP000576082"/>
    </source>
</evidence>
<organism evidence="2 3">
    <name type="scientific">Flammeovirga aprica JL-4</name>
    <dbReference type="NCBI Taxonomy" id="694437"/>
    <lineage>
        <taxon>Bacteria</taxon>
        <taxon>Pseudomonadati</taxon>
        <taxon>Bacteroidota</taxon>
        <taxon>Cytophagia</taxon>
        <taxon>Cytophagales</taxon>
        <taxon>Flammeovirgaceae</taxon>
        <taxon>Flammeovirga</taxon>
    </lineage>
</organism>
<evidence type="ECO:0000259" key="1">
    <source>
        <dbReference type="PROSITE" id="PS50042"/>
    </source>
</evidence>
<protein>
    <submittedName>
        <fullName evidence="2">Crp/Fnr family transcriptional regulator</fullName>
    </submittedName>
</protein>
<evidence type="ECO:0000313" key="2">
    <source>
        <dbReference type="EMBL" id="NME72886.1"/>
    </source>
</evidence>
<comment type="caution">
    <text evidence="2">The sequence shown here is derived from an EMBL/GenBank/DDBJ whole genome shotgun (WGS) entry which is preliminary data.</text>
</comment>
<dbReference type="CDD" id="cd00038">
    <property type="entry name" value="CAP_ED"/>
    <property type="match status" value="1"/>
</dbReference>
<dbReference type="Pfam" id="PF00027">
    <property type="entry name" value="cNMP_binding"/>
    <property type="match status" value="1"/>
</dbReference>
<dbReference type="SUPFAM" id="SSF51206">
    <property type="entry name" value="cAMP-binding domain-like"/>
    <property type="match status" value="1"/>
</dbReference>
<accession>A0A7X9S1W9</accession>
<dbReference type="EMBL" id="JABANE010000232">
    <property type="protein sequence ID" value="NME72886.1"/>
    <property type="molecule type" value="Genomic_DNA"/>
</dbReference>
<gene>
    <name evidence="2" type="ORF">HHU12_33320</name>
</gene>
<feature type="domain" description="Cyclic nucleotide-binding" evidence="1">
    <location>
        <begin position="8"/>
        <end position="112"/>
    </location>
</feature>
<dbReference type="InterPro" id="IPR014710">
    <property type="entry name" value="RmlC-like_jellyroll"/>
</dbReference>